<evidence type="ECO:0000313" key="1">
    <source>
        <dbReference type="EMBL" id="MBI1755620.1"/>
    </source>
</evidence>
<dbReference type="EMBL" id="JACOSL010000004">
    <property type="protein sequence ID" value="MBI1755620.1"/>
    <property type="molecule type" value="Genomic_DNA"/>
</dbReference>
<organism evidence="1 2">
    <name type="scientific">Fimbriimonas ginsengisoli</name>
    <dbReference type="NCBI Taxonomy" id="1005039"/>
    <lineage>
        <taxon>Bacteria</taxon>
        <taxon>Bacillati</taxon>
        <taxon>Armatimonadota</taxon>
        <taxon>Fimbriimonadia</taxon>
        <taxon>Fimbriimonadales</taxon>
        <taxon>Fimbriimonadaceae</taxon>
        <taxon>Fimbriimonas</taxon>
    </lineage>
</organism>
<gene>
    <name evidence="1" type="ORF">HYR64_00755</name>
</gene>
<protein>
    <submittedName>
        <fullName evidence="1">YdeI/OmpD-associated family protein</fullName>
    </submittedName>
</protein>
<evidence type="ECO:0000313" key="2">
    <source>
        <dbReference type="Proteomes" id="UP000727962"/>
    </source>
</evidence>
<reference evidence="1" key="1">
    <citation type="submission" date="2020-07" db="EMBL/GenBank/DDBJ databases">
        <title>Huge and variable diversity of episymbiotic CPR bacteria and DPANN archaea in groundwater ecosystems.</title>
        <authorList>
            <person name="He C.Y."/>
            <person name="Keren R."/>
            <person name="Whittaker M."/>
            <person name="Farag I.F."/>
            <person name="Doudna J."/>
            <person name="Cate J.H.D."/>
            <person name="Banfield J.F."/>
        </authorList>
    </citation>
    <scope>NUCLEOTIDE SEQUENCE</scope>
    <source>
        <strain evidence="1">NC_groundwater_17_Pr7_B-0.1um_64_12</strain>
    </source>
</reference>
<dbReference type="Pfam" id="PF13376">
    <property type="entry name" value="OmdA"/>
    <property type="match status" value="2"/>
</dbReference>
<dbReference type="AlphaFoldDB" id="A0A931LVG7"/>
<sequence>MPADLRQALAAAPLAEAAWRDLTPISRRDFMSWINEAKQAETRSRRIERCCENLAAGKRRPCCYAVVPMDLYKALGAAPVIDGKGAKAQWSDLTANEKRDFSDWVEAAKERETRKGRIEEACAMLAAGKRSP</sequence>
<proteinExistence type="predicted"/>
<dbReference type="Proteomes" id="UP000727962">
    <property type="component" value="Unassembled WGS sequence"/>
</dbReference>
<name>A0A931LVG7_FIMGI</name>
<comment type="caution">
    <text evidence="1">The sequence shown here is derived from an EMBL/GenBank/DDBJ whole genome shotgun (WGS) entry which is preliminary data.</text>
</comment>
<accession>A0A931LVG7</accession>